<evidence type="ECO:0000313" key="2">
    <source>
        <dbReference type="EMBL" id="MBB5888295.1"/>
    </source>
</evidence>
<dbReference type="Proteomes" id="UP000562464">
    <property type="component" value="Unassembled WGS sequence"/>
</dbReference>
<proteinExistence type="predicted"/>
<evidence type="ECO:0000259" key="1">
    <source>
        <dbReference type="PROSITE" id="PS50943"/>
    </source>
</evidence>
<dbReference type="AlphaFoldDB" id="A0A841C742"/>
<protein>
    <submittedName>
        <fullName evidence="2">Rgg/GadR/MutR family transcriptional activator</fullName>
    </submittedName>
</protein>
<dbReference type="RefSeq" id="WP_183540226.1">
    <property type="nucleotide sequence ID" value="NZ_JACHHV010000020.1"/>
</dbReference>
<dbReference type="CDD" id="cd00093">
    <property type="entry name" value="HTH_XRE"/>
    <property type="match status" value="1"/>
</dbReference>
<gene>
    <name evidence="2" type="ORF">HNQ37_001188</name>
</gene>
<dbReference type="Pfam" id="PF01381">
    <property type="entry name" value="HTH_3"/>
    <property type="match status" value="1"/>
</dbReference>
<dbReference type="SUPFAM" id="SSF47413">
    <property type="entry name" value="lambda repressor-like DNA-binding domains"/>
    <property type="match status" value="1"/>
</dbReference>
<dbReference type="NCBIfam" id="TIGR01716">
    <property type="entry name" value="RGG_Cterm"/>
    <property type="match status" value="1"/>
</dbReference>
<dbReference type="InterPro" id="IPR001387">
    <property type="entry name" value="Cro/C1-type_HTH"/>
</dbReference>
<comment type="caution">
    <text evidence="2">The sequence shown here is derived from an EMBL/GenBank/DDBJ whole genome shotgun (WGS) entry which is preliminary data.</text>
</comment>
<dbReference type="InterPro" id="IPR010982">
    <property type="entry name" value="Lambda_DNA-bd_dom_sf"/>
</dbReference>
<dbReference type="PANTHER" id="PTHR37038">
    <property type="entry name" value="TRANSCRIPTIONAL REGULATOR-RELATED"/>
    <property type="match status" value="1"/>
</dbReference>
<feature type="domain" description="HTH cro/C1-type" evidence="1">
    <location>
        <begin position="19"/>
        <end position="72"/>
    </location>
</feature>
<dbReference type="PANTHER" id="PTHR37038:SF12">
    <property type="entry name" value="TRANSCRIPTIONAL REGULATOR"/>
    <property type="match status" value="1"/>
</dbReference>
<dbReference type="Pfam" id="PF21259">
    <property type="entry name" value="Rgg_C"/>
    <property type="match status" value="1"/>
</dbReference>
<dbReference type="Gene3D" id="1.25.40.10">
    <property type="entry name" value="Tetratricopeptide repeat domain"/>
    <property type="match status" value="1"/>
</dbReference>
<dbReference type="EMBL" id="JACHHV010000020">
    <property type="protein sequence ID" value="MBB5888295.1"/>
    <property type="molecule type" value="Genomic_DNA"/>
</dbReference>
<dbReference type="InterPro" id="IPR011990">
    <property type="entry name" value="TPR-like_helical_dom_sf"/>
</dbReference>
<sequence length="301" mass="34797">MVTNNSKYSTDELAIGIVFKYLRESKGLSQKEAAGAEISVSHLSNFENGHVIIATHHFISLLNNIAVDMFEFQNAYNQYLGSKDNLLFNVRISNAVMEGNTVQLELLSKQVEQSLLDNPDNKKLKLDNIRMKSVLYFVDSSYFITKQELNFLIDYLFNLKEWGLYDIRLLGQCAQFIDVIKLIDLTNRMTAPMQINKELHQIQLATVQCVLNIINVFVDQKIFEPARRLIKYLEDSEIHEYFMFEKLTLIYNRANYSYQKGDEQASEVMVKCLEILKFCDCAKTATQVSKELHDLGIEFPK</sequence>
<evidence type="ECO:0000313" key="3">
    <source>
        <dbReference type="Proteomes" id="UP000562464"/>
    </source>
</evidence>
<dbReference type="PROSITE" id="PS50943">
    <property type="entry name" value="HTH_CROC1"/>
    <property type="match status" value="1"/>
</dbReference>
<dbReference type="SMART" id="SM00530">
    <property type="entry name" value="HTH_XRE"/>
    <property type="match status" value="1"/>
</dbReference>
<reference evidence="2 3" key="1">
    <citation type="submission" date="2020-08" db="EMBL/GenBank/DDBJ databases">
        <title>Genomic Encyclopedia of Type Strains, Phase IV (KMG-IV): sequencing the most valuable type-strain genomes for metagenomic binning, comparative biology and taxonomic classification.</title>
        <authorList>
            <person name="Goeker M."/>
        </authorList>
    </citation>
    <scope>NUCLEOTIDE SEQUENCE [LARGE SCALE GENOMIC DNA]</scope>
    <source>
        <strain evidence="2 3">DSM 14925</strain>
    </source>
</reference>
<accession>A0A841C742</accession>
<name>A0A841C742_9LACT</name>
<keyword evidence="3" id="KW-1185">Reference proteome</keyword>
<dbReference type="InterPro" id="IPR010057">
    <property type="entry name" value="Transcription_activator_Rgg_C"/>
</dbReference>
<dbReference type="GO" id="GO:0003677">
    <property type="term" value="F:DNA binding"/>
    <property type="evidence" value="ECO:0007669"/>
    <property type="project" value="InterPro"/>
</dbReference>
<organism evidence="2 3">
    <name type="scientific">Lactovum miscens</name>
    <dbReference type="NCBI Taxonomy" id="190387"/>
    <lineage>
        <taxon>Bacteria</taxon>
        <taxon>Bacillati</taxon>
        <taxon>Bacillota</taxon>
        <taxon>Bacilli</taxon>
        <taxon>Lactobacillales</taxon>
        <taxon>Streptococcaceae</taxon>
        <taxon>Lactovum</taxon>
    </lineage>
</organism>
<dbReference type="InterPro" id="IPR053163">
    <property type="entry name" value="HTH-type_regulator_Rgg"/>
</dbReference>